<evidence type="ECO:0000313" key="4">
    <source>
        <dbReference type="EMBL" id="RKS87661.1"/>
    </source>
</evidence>
<reference evidence="4 5" key="1">
    <citation type="submission" date="2018-10" db="EMBL/GenBank/DDBJ databases">
        <title>Genomic Encyclopedia of Type Strains, Phase IV (KMG-IV): sequencing the most valuable type-strain genomes for metagenomic binning, comparative biology and taxonomic classification.</title>
        <authorList>
            <person name="Goeker M."/>
        </authorList>
    </citation>
    <scope>NUCLEOTIDE SEQUENCE [LARGE SCALE GENOMIC DNA]</scope>
    <source>
        <strain evidence="4 5">DSM 22228</strain>
    </source>
</reference>
<comment type="cofactor">
    <cofactor evidence="1">
        <name>Mg(2+)</name>
        <dbReference type="ChEBI" id="CHEBI:18420"/>
    </cofactor>
</comment>
<name>A0A495RK05_9GAMM</name>
<dbReference type="PANTHER" id="PTHR46470">
    <property type="entry name" value="N-ACYLNEURAMINATE-9-PHOSPHATASE"/>
    <property type="match status" value="1"/>
</dbReference>
<dbReference type="GO" id="GO:0009231">
    <property type="term" value="P:riboflavin biosynthetic process"/>
    <property type="evidence" value="ECO:0007669"/>
    <property type="project" value="TreeGrafter"/>
</dbReference>
<dbReference type="SFLD" id="SFLDS00003">
    <property type="entry name" value="Haloacid_Dehalogenase"/>
    <property type="match status" value="1"/>
</dbReference>
<accession>A0A495RK05</accession>
<dbReference type="SUPFAM" id="SSF56784">
    <property type="entry name" value="HAD-like"/>
    <property type="match status" value="1"/>
</dbReference>
<evidence type="ECO:0000256" key="3">
    <source>
        <dbReference type="ARBA" id="ARBA00022842"/>
    </source>
</evidence>
<dbReference type="Gene3D" id="3.40.50.1000">
    <property type="entry name" value="HAD superfamily/HAD-like"/>
    <property type="match status" value="1"/>
</dbReference>
<dbReference type="AlphaFoldDB" id="A0A495RK05"/>
<dbReference type="InterPro" id="IPR036412">
    <property type="entry name" value="HAD-like_sf"/>
</dbReference>
<evidence type="ECO:0000256" key="1">
    <source>
        <dbReference type="ARBA" id="ARBA00001946"/>
    </source>
</evidence>
<dbReference type="Pfam" id="PF00702">
    <property type="entry name" value="Hydrolase"/>
    <property type="match status" value="1"/>
</dbReference>
<dbReference type="SFLD" id="SFLDG01129">
    <property type="entry name" value="C1.5:_HAD__Beta-PGM__Phosphata"/>
    <property type="match status" value="1"/>
</dbReference>
<dbReference type="InterPro" id="IPR051400">
    <property type="entry name" value="HAD-like_hydrolase"/>
</dbReference>
<protein>
    <submittedName>
        <fullName evidence="4">Putative hydrolase of the HAD superfamily</fullName>
    </submittedName>
</protein>
<dbReference type="OrthoDB" id="367448at2"/>
<proteinExistence type="predicted"/>
<gene>
    <name evidence="4" type="ORF">DES39_0902</name>
</gene>
<dbReference type="EMBL" id="RBWY01000001">
    <property type="protein sequence ID" value="RKS87661.1"/>
    <property type="molecule type" value="Genomic_DNA"/>
</dbReference>
<comment type="caution">
    <text evidence="4">The sequence shown here is derived from an EMBL/GenBank/DDBJ whole genome shotgun (WGS) entry which is preliminary data.</text>
</comment>
<dbReference type="Gene3D" id="1.20.120.1600">
    <property type="match status" value="1"/>
</dbReference>
<evidence type="ECO:0000256" key="2">
    <source>
        <dbReference type="ARBA" id="ARBA00022801"/>
    </source>
</evidence>
<keyword evidence="5" id="KW-1185">Reference proteome</keyword>
<dbReference type="NCBIfam" id="NF008018">
    <property type="entry name" value="PRK10748.1"/>
    <property type="match status" value="1"/>
</dbReference>
<dbReference type="GO" id="GO:0016787">
    <property type="term" value="F:hydrolase activity"/>
    <property type="evidence" value="ECO:0007669"/>
    <property type="project" value="UniProtKB-KW"/>
</dbReference>
<keyword evidence="2 4" id="KW-0378">Hydrolase</keyword>
<sequence length="238" mass="26571">MHVYRSLNPIKALTFDLDDTLYDNGPYLAQAVDQMMAAITQVDGLNNVQLAQYNQVKQGILTEQPDIYHDVFTWRAESIRQLLRLNGIKDSTMVEKITDQAMDHFVFWRNKVVVPKASLDVLAGLAEKYPLAVITNGNADIEKIGLAPYFQFSLRGGADGLSKPYPDMFQLATSKFGIAADNIMHVGDHLEADVQGAINGGMQACWINLAKVDIYQHTQARVLPHIEINQLSELNNLL</sequence>
<dbReference type="Proteomes" id="UP000278542">
    <property type="component" value="Unassembled WGS sequence"/>
</dbReference>
<organism evidence="4 5">
    <name type="scientific">Orbus hercynius</name>
    <dbReference type="NCBI Taxonomy" id="593135"/>
    <lineage>
        <taxon>Bacteria</taxon>
        <taxon>Pseudomonadati</taxon>
        <taxon>Pseudomonadota</taxon>
        <taxon>Gammaproteobacteria</taxon>
        <taxon>Orbales</taxon>
        <taxon>Orbaceae</taxon>
        <taxon>Orbus</taxon>
    </lineage>
</organism>
<dbReference type="InterPro" id="IPR023214">
    <property type="entry name" value="HAD_sf"/>
</dbReference>
<dbReference type="RefSeq" id="WP_121144541.1">
    <property type="nucleotide sequence ID" value="NZ_RBWY01000001.1"/>
</dbReference>
<dbReference type="NCBIfam" id="TIGR01549">
    <property type="entry name" value="HAD-SF-IA-v1"/>
    <property type="match status" value="1"/>
</dbReference>
<dbReference type="InterPro" id="IPR006439">
    <property type="entry name" value="HAD-SF_hydro_IA"/>
</dbReference>
<keyword evidence="3" id="KW-0460">Magnesium</keyword>
<dbReference type="PANTHER" id="PTHR46470:SF4">
    <property type="entry name" value="5-AMINO-6-(5-PHOSPHO-D-RIBITYLAMINO)URACIL PHOSPHATASE YIGB"/>
    <property type="match status" value="1"/>
</dbReference>
<evidence type="ECO:0000313" key="5">
    <source>
        <dbReference type="Proteomes" id="UP000278542"/>
    </source>
</evidence>